<feature type="compositionally biased region" description="Low complexity" evidence="10">
    <location>
        <begin position="693"/>
        <end position="704"/>
    </location>
</feature>
<evidence type="ECO:0000256" key="7">
    <source>
        <dbReference type="ARBA" id="ARBA00046317"/>
    </source>
</evidence>
<comment type="cofactor">
    <cofactor evidence="1">
        <name>biotin</name>
        <dbReference type="ChEBI" id="CHEBI:57586"/>
    </cofactor>
</comment>
<dbReference type="AlphaFoldDB" id="A0A846YHT6"/>
<dbReference type="FunFam" id="3.30.470.20:FF:000028">
    <property type="entry name" value="Methylcrotonoyl-CoA carboxylase subunit alpha, mitochondrial"/>
    <property type="match status" value="1"/>
</dbReference>
<dbReference type="InterPro" id="IPR011764">
    <property type="entry name" value="Biotin_carboxylation_dom"/>
</dbReference>
<dbReference type="Gene3D" id="2.40.50.100">
    <property type="match status" value="1"/>
</dbReference>
<evidence type="ECO:0000256" key="2">
    <source>
        <dbReference type="ARBA" id="ARBA00013263"/>
    </source>
</evidence>
<dbReference type="PROSITE" id="PS50975">
    <property type="entry name" value="ATP_GRASP"/>
    <property type="match status" value="1"/>
</dbReference>
<dbReference type="Pfam" id="PF21139">
    <property type="entry name" value="BT_MCC_alpha"/>
    <property type="match status" value="1"/>
</dbReference>
<feature type="compositionally biased region" description="Polar residues" evidence="10">
    <location>
        <begin position="711"/>
        <end position="724"/>
    </location>
</feature>
<dbReference type="Pfam" id="PF00289">
    <property type="entry name" value="Biotin_carb_N"/>
    <property type="match status" value="1"/>
</dbReference>
<keyword evidence="4 9" id="KW-0547">Nucleotide-binding</keyword>
<evidence type="ECO:0000259" key="13">
    <source>
        <dbReference type="PROSITE" id="PS50979"/>
    </source>
</evidence>
<dbReference type="Pfam" id="PF02785">
    <property type="entry name" value="Biotin_carb_C"/>
    <property type="match status" value="1"/>
</dbReference>
<dbReference type="Proteomes" id="UP000570678">
    <property type="component" value="Unassembled WGS sequence"/>
</dbReference>
<dbReference type="InterPro" id="IPR011053">
    <property type="entry name" value="Single_hybrid_motif"/>
</dbReference>
<dbReference type="EMBL" id="JAAXOT010000004">
    <property type="protein sequence ID" value="NKY56698.1"/>
    <property type="molecule type" value="Genomic_DNA"/>
</dbReference>
<evidence type="ECO:0000256" key="8">
    <source>
        <dbReference type="ARBA" id="ARBA00048501"/>
    </source>
</evidence>
<dbReference type="RefSeq" id="WP_084493080.1">
    <property type="nucleotide sequence ID" value="NZ_JAAXOT010000004.1"/>
</dbReference>
<keyword evidence="5 9" id="KW-0067">ATP-binding</keyword>
<dbReference type="InterPro" id="IPR001882">
    <property type="entry name" value="Biotin_BS"/>
</dbReference>
<dbReference type="SUPFAM" id="SSF56059">
    <property type="entry name" value="Glutathione synthetase ATP-binding domain-like"/>
    <property type="match status" value="1"/>
</dbReference>
<reference evidence="14 15" key="1">
    <citation type="submission" date="2020-04" db="EMBL/GenBank/DDBJ databases">
        <title>MicrobeNet Type strains.</title>
        <authorList>
            <person name="Nicholson A.C."/>
        </authorList>
    </citation>
    <scope>NUCLEOTIDE SEQUENCE [LARGE SCALE GENOMIC DNA]</scope>
    <source>
        <strain evidence="14 15">JCM 3332</strain>
    </source>
</reference>
<dbReference type="InterPro" id="IPR011054">
    <property type="entry name" value="Rudment_hybrid_motif"/>
</dbReference>
<dbReference type="InterPro" id="IPR050856">
    <property type="entry name" value="Biotin_carboxylase_complex"/>
</dbReference>
<dbReference type="SMART" id="SM00878">
    <property type="entry name" value="Biotin_carb_C"/>
    <property type="match status" value="1"/>
</dbReference>
<dbReference type="PROSITE" id="PS00867">
    <property type="entry name" value="CPSASE_2"/>
    <property type="match status" value="1"/>
</dbReference>
<evidence type="ECO:0000256" key="6">
    <source>
        <dbReference type="ARBA" id="ARBA00023267"/>
    </source>
</evidence>
<feature type="domain" description="Lipoyl-binding" evidence="11">
    <location>
        <begin position="599"/>
        <end position="672"/>
    </location>
</feature>
<name>A0A846YHT6_9NOCA</name>
<dbReference type="FunFam" id="3.30.1490.20:FF:000003">
    <property type="entry name" value="acetyl-CoA carboxylase isoform X1"/>
    <property type="match status" value="1"/>
</dbReference>
<dbReference type="InterPro" id="IPR016185">
    <property type="entry name" value="PreATP-grasp_dom_sf"/>
</dbReference>
<evidence type="ECO:0000256" key="1">
    <source>
        <dbReference type="ARBA" id="ARBA00001953"/>
    </source>
</evidence>
<comment type="catalytic activity">
    <reaction evidence="8">
        <text>N(6)-biotinyl-L-lysyl-[protein] + hydrogencarbonate + ATP = N(6)-carboxybiotinyl-L-lysyl-[protein] + ADP + phosphate + H(+)</text>
        <dbReference type="Rhea" id="RHEA:13501"/>
        <dbReference type="Rhea" id="RHEA-COMP:10505"/>
        <dbReference type="Rhea" id="RHEA-COMP:10506"/>
        <dbReference type="ChEBI" id="CHEBI:15378"/>
        <dbReference type="ChEBI" id="CHEBI:17544"/>
        <dbReference type="ChEBI" id="CHEBI:30616"/>
        <dbReference type="ChEBI" id="CHEBI:43474"/>
        <dbReference type="ChEBI" id="CHEBI:83144"/>
        <dbReference type="ChEBI" id="CHEBI:83145"/>
        <dbReference type="ChEBI" id="CHEBI:456216"/>
        <dbReference type="EC" id="6.3.4.14"/>
    </reaction>
    <physiologicalReaction direction="left-to-right" evidence="8">
        <dbReference type="Rhea" id="RHEA:13502"/>
    </physiologicalReaction>
</comment>
<dbReference type="InterPro" id="IPR005482">
    <property type="entry name" value="Biotin_COase_C"/>
</dbReference>
<dbReference type="InterPro" id="IPR048429">
    <property type="entry name" value="MCC_alpha_BT"/>
</dbReference>
<dbReference type="Gene3D" id="3.30.470.20">
    <property type="entry name" value="ATP-grasp fold, B domain"/>
    <property type="match status" value="1"/>
</dbReference>
<dbReference type="PROSITE" id="PS50979">
    <property type="entry name" value="BC"/>
    <property type="match status" value="1"/>
</dbReference>
<sequence length="739" mass="76768">MTVLNTNQPLPFDTVLVANRGEIAVRVIRTLRAMGLRSVAVYSDADAHAAHVQAADTAVRLGPAAARDSYLNIDRVVDAARRTGAGAVHPGYGFLSENATFAAALEAAGIVFLGPPAKAIEVMGDKITAKTTVSASGVPVVPGIAEPGLTDDQLIAAATDIGYPVLVKPSAGGGGKGMRRVDDPADLPAALVSARREAASAFGDETLFLERFVTRPRHIEVQVLADTHGTVLHLGERECSLQRRHQKVIEEAPSPLLDAETRARIGAAACATARSVDYVGAGTVEFIVSADRPDEFFFMEMNTRLQVEHPVTELVTGFDLVECQVRIAAGQRIRLEQDDIRLHGHAIEARVYAEDPGRGFLPTGGTVLDLREPAGSGVRMDSGLAVGTVVGSDYDPMLAKVIAHGPDRAAALAALDRALAETAVLGVRTNTDFLRFLLADPAVVAGRLDTALLDRRAGDFAPDPVADDVFAAAAVYRWLRQWPSEPADPWSYPTGWRVGTAAPIRVRLAGGDRTVHVHLTGIPDSAGLRVEDAEPVSVTAELVRSEQDSGDSVRTVTLTFDGLRRSYRVAESDGTLWVGGPGGVAAVRELAEDAVRADAAAVHDAEIRSPMPGTVLAVAADSGATVAAGDPVLVVEAMKMEHSLIAPLAGTVEILVAAGASVRLDEVLARVHVEPAGGESAGAVPGAGDDRSAGSAAAPDAIGSTGPGGTDTASATEPASNAGTTDPAHSAEYIGADPE</sequence>
<accession>A0A846YHT6</accession>
<dbReference type="SUPFAM" id="SSF52440">
    <property type="entry name" value="PreATP-grasp domain"/>
    <property type="match status" value="1"/>
</dbReference>
<evidence type="ECO:0000256" key="9">
    <source>
        <dbReference type="PROSITE-ProRule" id="PRU00409"/>
    </source>
</evidence>
<dbReference type="InterPro" id="IPR000089">
    <property type="entry name" value="Biotin_lipoyl"/>
</dbReference>
<dbReference type="SUPFAM" id="SSF51246">
    <property type="entry name" value="Rudiment single hybrid motif"/>
    <property type="match status" value="1"/>
</dbReference>
<dbReference type="GO" id="GO:0046872">
    <property type="term" value="F:metal ion binding"/>
    <property type="evidence" value="ECO:0007669"/>
    <property type="project" value="InterPro"/>
</dbReference>
<evidence type="ECO:0000313" key="15">
    <source>
        <dbReference type="Proteomes" id="UP000570678"/>
    </source>
</evidence>
<dbReference type="EC" id="6.3.4.14" evidence="2"/>
<evidence type="ECO:0000259" key="11">
    <source>
        <dbReference type="PROSITE" id="PS50968"/>
    </source>
</evidence>
<dbReference type="InterPro" id="IPR011761">
    <property type="entry name" value="ATP-grasp"/>
</dbReference>
<keyword evidence="3" id="KW-0436">Ligase</keyword>
<dbReference type="InterPro" id="IPR005481">
    <property type="entry name" value="BC-like_N"/>
</dbReference>
<dbReference type="GO" id="GO:0005524">
    <property type="term" value="F:ATP binding"/>
    <property type="evidence" value="ECO:0007669"/>
    <property type="project" value="UniProtKB-UniRule"/>
</dbReference>
<dbReference type="SUPFAM" id="SSF51230">
    <property type="entry name" value="Single hybrid motif"/>
    <property type="match status" value="1"/>
</dbReference>
<evidence type="ECO:0000313" key="14">
    <source>
        <dbReference type="EMBL" id="NKY56698.1"/>
    </source>
</evidence>
<dbReference type="PROSITE" id="PS00866">
    <property type="entry name" value="CPSASE_1"/>
    <property type="match status" value="1"/>
</dbReference>
<dbReference type="CDD" id="cd06850">
    <property type="entry name" value="biotinyl_domain"/>
    <property type="match status" value="1"/>
</dbReference>
<feature type="region of interest" description="Disordered" evidence="10">
    <location>
        <begin position="677"/>
        <end position="739"/>
    </location>
</feature>
<feature type="domain" description="Biotin carboxylation" evidence="13">
    <location>
        <begin position="11"/>
        <end position="458"/>
    </location>
</feature>
<protein>
    <recommendedName>
        <fullName evidence="2">biotin carboxylase</fullName>
        <ecNumber evidence="2">6.3.4.14</ecNumber>
    </recommendedName>
</protein>
<evidence type="ECO:0000256" key="10">
    <source>
        <dbReference type="SAM" id="MobiDB-lite"/>
    </source>
</evidence>
<dbReference type="PANTHER" id="PTHR18866">
    <property type="entry name" value="CARBOXYLASE:PYRUVATE/ACETYL-COA/PROPIONYL-COA CARBOXYLASE"/>
    <property type="match status" value="1"/>
</dbReference>
<evidence type="ECO:0000256" key="4">
    <source>
        <dbReference type="ARBA" id="ARBA00022741"/>
    </source>
</evidence>
<evidence type="ECO:0000259" key="12">
    <source>
        <dbReference type="PROSITE" id="PS50975"/>
    </source>
</evidence>
<evidence type="ECO:0000256" key="5">
    <source>
        <dbReference type="ARBA" id="ARBA00022840"/>
    </source>
</evidence>
<dbReference type="Pfam" id="PF02786">
    <property type="entry name" value="CPSase_L_D2"/>
    <property type="match status" value="1"/>
</dbReference>
<comment type="caution">
    <text evidence="14">The sequence shown here is derived from an EMBL/GenBank/DDBJ whole genome shotgun (WGS) entry which is preliminary data.</text>
</comment>
<organism evidence="14 15">
    <name type="scientific">Nocardia flavorosea</name>
    <dbReference type="NCBI Taxonomy" id="53429"/>
    <lineage>
        <taxon>Bacteria</taxon>
        <taxon>Bacillati</taxon>
        <taxon>Actinomycetota</taxon>
        <taxon>Actinomycetes</taxon>
        <taxon>Mycobacteriales</taxon>
        <taxon>Nocardiaceae</taxon>
        <taxon>Nocardia</taxon>
    </lineage>
</organism>
<dbReference type="PROSITE" id="PS50968">
    <property type="entry name" value="BIOTINYL_LIPOYL"/>
    <property type="match status" value="1"/>
</dbReference>
<keyword evidence="15" id="KW-1185">Reference proteome</keyword>
<dbReference type="GO" id="GO:0004075">
    <property type="term" value="F:biotin carboxylase activity"/>
    <property type="evidence" value="ECO:0007669"/>
    <property type="project" value="UniProtKB-EC"/>
</dbReference>
<comment type="pathway">
    <text evidence="7">Amino-acid degradation; L-leucine degradation.</text>
</comment>
<feature type="domain" description="ATP-grasp" evidence="12">
    <location>
        <begin position="130"/>
        <end position="329"/>
    </location>
</feature>
<keyword evidence="6" id="KW-0092">Biotin</keyword>
<dbReference type="PANTHER" id="PTHR18866:SF33">
    <property type="entry name" value="METHYLCROTONOYL-COA CARBOXYLASE SUBUNIT ALPHA, MITOCHONDRIAL-RELATED"/>
    <property type="match status" value="1"/>
</dbReference>
<dbReference type="InterPro" id="IPR005479">
    <property type="entry name" value="CPAse_ATP-bd"/>
</dbReference>
<dbReference type="Gene3D" id="3.30.700.40">
    <property type="match status" value="1"/>
</dbReference>
<dbReference type="FunFam" id="3.40.50.20:FF:000010">
    <property type="entry name" value="Propionyl-CoA carboxylase subunit alpha"/>
    <property type="match status" value="1"/>
</dbReference>
<dbReference type="Pfam" id="PF00364">
    <property type="entry name" value="Biotin_lipoyl"/>
    <property type="match status" value="1"/>
</dbReference>
<dbReference type="PROSITE" id="PS00188">
    <property type="entry name" value="BIOTIN"/>
    <property type="match status" value="1"/>
</dbReference>
<proteinExistence type="predicted"/>
<gene>
    <name evidence="14" type="ORF">HGA15_11145</name>
</gene>
<evidence type="ECO:0000256" key="3">
    <source>
        <dbReference type="ARBA" id="ARBA00022598"/>
    </source>
</evidence>